<dbReference type="SUPFAM" id="SSF55816">
    <property type="entry name" value="5'-nucleotidase (syn. UDP-sugar hydrolase), C-terminal domain"/>
    <property type="match status" value="1"/>
</dbReference>
<evidence type="ECO:0000313" key="2">
    <source>
        <dbReference type="EMBL" id="MPM02448.1"/>
    </source>
</evidence>
<dbReference type="PANTHER" id="PTHR11575:SF24">
    <property type="entry name" value="5'-NUCLEOTIDASE"/>
    <property type="match status" value="1"/>
</dbReference>
<reference evidence="2" key="1">
    <citation type="submission" date="2019-08" db="EMBL/GenBank/DDBJ databases">
        <authorList>
            <person name="Kucharzyk K."/>
            <person name="Murdoch R.W."/>
            <person name="Higgins S."/>
            <person name="Loffler F."/>
        </authorList>
    </citation>
    <scope>NUCLEOTIDE SEQUENCE</scope>
</reference>
<dbReference type="PROSITE" id="PS51257">
    <property type="entry name" value="PROKAR_LIPOPROTEIN"/>
    <property type="match status" value="1"/>
</dbReference>
<dbReference type="Gene3D" id="3.90.780.10">
    <property type="entry name" value="5'-Nucleotidase, C-terminal domain"/>
    <property type="match status" value="1"/>
</dbReference>
<dbReference type="EMBL" id="VSSQ01000870">
    <property type="protein sequence ID" value="MPM02448.1"/>
    <property type="molecule type" value="Genomic_DNA"/>
</dbReference>
<comment type="caution">
    <text evidence="2">The sequence shown here is derived from an EMBL/GenBank/DDBJ whole genome shotgun (WGS) entry which is preliminary data.</text>
</comment>
<organism evidence="2">
    <name type="scientific">bioreactor metagenome</name>
    <dbReference type="NCBI Taxonomy" id="1076179"/>
    <lineage>
        <taxon>unclassified sequences</taxon>
        <taxon>metagenomes</taxon>
        <taxon>ecological metagenomes</taxon>
    </lineage>
</organism>
<dbReference type="InterPro" id="IPR006179">
    <property type="entry name" value="5_nucleotidase/apyrase"/>
</dbReference>
<dbReference type="GO" id="GO:0016787">
    <property type="term" value="F:hydrolase activity"/>
    <property type="evidence" value="ECO:0007669"/>
    <property type="project" value="InterPro"/>
</dbReference>
<dbReference type="GO" id="GO:0009166">
    <property type="term" value="P:nucleotide catabolic process"/>
    <property type="evidence" value="ECO:0007669"/>
    <property type="project" value="InterPro"/>
</dbReference>
<dbReference type="Pfam" id="PF02872">
    <property type="entry name" value="5_nucleotid_C"/>
    <property type="match status" value="1"/>
</dbReference>
<name>A0A644WG15_9ZZZZ</name>
<dbReference type="AlphaFoldDB" id="A0A644WG15"/>
<evidence type="ECO:0000259" key="1">
    <source>
        <dbReference type="Pfam" id="PF02872"/>
    </source>
</evidence>
<proteinExistence type="predicted"/>
<dbReference type="PANTHER" id="PTHR11575">
    <property type="entry name" value="5'-NUCLEOTIDASE-RELATED"/>
    <property type="match status" value="1"/>
</dbReference>
<sequence length="254" mass="28398">MNEHMKRIAVFFLVLLVLTSCNTAGWRVYQAESVKIPLDKETEQYADKSFKVFLEPYKVQLEKEMNEVIGFAVQDLKIHGPESLLSNFSADVYRQVAVSAIQSPVDIAIVNLKGLRASVPAGEITVSRIFELMPFENELVLLWVRGEELQSLFDFFASIGGEGVSGMKMGIREGRAVEVTIGGVPVDKNKVYAVATNDYLAEGNDGMTQLKNAVKRVNTGIKIRDMLIEYIRKESEAGRKIDPKLDGRVYSENE</sequence>
<protein>
    <recommendedName>
        <fullName evidence="1">5'-Nucleotidase C-terminal domain-containing protein</fullName>
    </recommendedName>
</protein>
<dbReference type="InterPro" id="IPR008334">
    <property type="entry name" value="5'-Nucleotdase_C"/>
</dbReference>
<accession>A0A644WG15</accession>
<dbReference type="InterPro" id="IPR036907">
    <property type="entry name" value="5'-Nucleotdase_C_sf"/>
</dbReference>
<feature type="domain" description="5'-Nucleotidase C-terminal" evidence="1">
    <location>
        <begin position="75"/>
        <end position="211"/>
    </location>
</feature>
<dbReference type="PRINTS" id="PR01607">
    <property type="entry name" value="APYRASEFAMLY"/>
</dbReference>
<gene>
    <name evidence="2" type="ORF">SDC9_48697</name>
</gene>